<dbReference type="RefSeq" id="WP_148974684.1">
    <property type="nucleotide sequence ID" value="NZ_VTER01000005.1"/>
</dbReference>
<keyword evidence="3 4" id="KW-0732">Signal</keyword>
<evidence type="ECO:0000313" key="5">
    <source>
        <dbReference type="EMBL" id="TYS48503.1"/>
    </source>
</evidence>
<comment type="caution">
    <text evidence="5">The sequence shown here is derived from an EMBL/GenBank/DDBJ whole genome shotgun (WGS) entry which is preliminary data.</text>
</comment>
<comment type="similarity">
    <text evidence="1">Belongs to the bacterial solute-binding protein 1 family.</text>
</comment>
<proteinExistence type="inferred from homology"/>
<dbReference type="GO" id="GO:0055052">
    <property type="term" value="C:ATP-binding cassette (ABC) transporter complex, substrate-binding subunit-containing"/>
    <property type="evidence" value="ECO:0007669"/>
    <property type="project" value="TreeGrafter"/>
</dbReference>
<evidence type="ECO:0000256" key="4">
    <source>
        <dbReference type="SAM" id="SignalP"/>
    </source>
</evidence>
<feature type="chain" id="PRO_5038559779" evidence="4">
    <location>
        <begin position="33"/>
        <end position="415"/>
    </location>
</feature>
<evidence type="ECO:0000256" key="3">
    <source>
        <dbReference type="ARBA" id="ARBA00022729"/>
    </source>
</evidence>
<evidence type="ECO:0000256" key="1">
    <source>
        <dbReference type="ARBA" id="ARBA00008520"/>
    </source>
</evidence>
<gene>
    <name evidence="5" type="ORF">FZD51_10270</name>
</gene>
<sequence length="415" mass="46212">MVKRSNWSKWAAALLAVSLVAMLGACSSGDEAGGDGKGSDKTLEVWTMSGALDDFVTEFENEEGVTVKVQTIPWANAHDKLLTAVASGKGPDVLQIGTTWVAEFAEAGTFLDLTEYLDDYENLGSDNFYEGAIGTTTFEDKTIAIPWYVDTRLVFYRTDILGEVGYPEGPETWDDMIDASRKLAARGDGQYAIDMPKSDPQFPFMLAWQQGWDYEVGKGSANFDSPAFKEAVELHHLFYDEKLSQMEKGKEFFQSFADGSKPMFFSGPWDIGTIKDRAPEIEGKWDVHVMPKAENNKSMMGGAHFSVFHNSDKKDLALDFINWMADPETQVKWYETNSELPANMAAWENPALSDDPMVSTFGEQLESTQPLPLIPEFERLGQELITQLEEINRGGKDIDKAIADYKKEAAKVLSE</sequence>
<dbReference type="Gene3D" id="3.40.190.10">
    <property type="entry name" value="Periplasmic binding protein-like II"/>
    <property type="match status" value="2"/>
</dbReference>
<evidence type="ECO:0000313" key="6">
    <source>
        <dbReference type="Proteomes" id="UP000322139"/>
    </source>
</evidence>
<dbReference type="InterPro" id="IPR006059">
    <property type="entry name" value="SBP"/>
</dbReference>
<dbReference type="Pfam" id="PF01547">
    <property type="entry name" value="SBP_bac_1"/>
    <property type="match status" value="1"/>
</dbReference>
<reference evidence="5 6" key="1">
    <citation type="submission" date="2019-08" db="EMBL/GenBank/DDBJ databases">
        <title>Bacillus genomes from the desert of Cuatro Cienegas, Coahuila.</title>
        <authorList>
            <person name="Olmedo-Alvarez G."/>
        </authorList>
    </citation>
    <scope>NUCLEOTIDE SEQUENCE [LARGE SCALE GENOMIC DNA]</scope>
    <source>
        <strain evidence="5 6">CH446_14T</strain>
    </source>
</reference>
<dbReference type="GO" id="GO:1901982">
    <property type="term" value="F:maltose binding"/>
    <property type="evidence" value="ECO:0007669"/>
    <property type="project" value="TreeGrafter"/>
</dbReference>
<dbReference type="CDD" id="cd14747">
    <property type="entry name" value="PBP2_MalE"/>
    <property type="match status" value="1"/>
</dbReference>
<organism evidence="5 6">
    <name type="scientific">Bacillus infantis</name>
    <dbReference type="NCBI Taxonomy" id="324767"/>
    <lineage>
        <taxon>Bacteria</taxon>
        <taxon>Bacillati</taxon>
        <taxon>Bacillota</taxon>
        <taxon>Bacilli</taxon>
        <taxon>Bacillales</taxon>
        <taxon>Bacillaceae</taxon>
        <taxon>Bacillus</taxon>
    </lineage>
</organism>
<dbReference type="PROSITE" id="PS51257">
    <property type="entry name" value="PROKAR_LIPOPROTEIN"/>
    <property type="match status" value="1"/>
</dbReference>
<dbReference type="AlphaFoldDB" id="A0A5D4RAK3"/>
<dbReference type="SUPFAM" id="SSF53850">
    <property type="entry name" value="Periplasmic binding protein-like II"/>
    <property type="match status" value="1"/>
</dbReference>
<dbReference type="EMBL" id="VTER01000005">
    <property type="protein sequence ID" value="TYS48503.1"/>
    <property type="molecule type" value="Genomic_DNA"/>
</dbReference>
<evidence type="ECO:0000256" key="2">
    <source>
        <dbReference type="ARBA" id="ARBA00022448"/>
    </source>
</evidence>
<dbReference type="GO" id="GO:0042956">
    <property type="term" value="P:maltodextrin transmembrane transport"/>
    <property type="evidence" value="ECO:0007669"/>
    <property type="project" value="TreeGrafter"/>
</dbReference>
<accession>A0A5D4RAK3</accession>
<dbReference type="PANTHER" id="PTHR30061:SF50">
    <property type="entry name" value="MALTOSE_MALTODEXTRIN-BINDING PERIPLASMIC PROTEIN"/>
    <property type="match status" value="1"/>
</dbReference>
<dbReference type="GO" id="GO:0015768">
    <property type="term" value="P:maltose transport"/>
    <property type="evidence" value="ECO:0007669"/>
    <property type="project" value="TreeGrafter"/>
</dbReference>
<protein>
    <submittedName>
        <fullName evidence="5">Sugar ABC transporter substrate-binding protein</fullName>
    </submittedName>
</protein>
<dbReference type="Proteomes" id="UP000322139">
    <property type="component" value="Unassembled WGS sequence"/>
</dbReference>
<dbReference type="PANTHER" id="PTHR30061">
    <property type="entry name" value="MALTOSE-BINDING PERIPLASMIC PROTEIN"/>
    <property type="match status" value="1"/>
</dbReference>
<feature type="signal peptide" evidence="4">
    <location>
        <begin position="1"/>
        <end position="32"/>
    </location>
</feature>
<name>A0A5D4RAK3_9BACI</name>
<keyword evidence="2" id="KW-0813">Transport</keyword>